<dbReference type="SUPFAM" id="SSF55826">
    <property type="entry name" value="YbaK/ProRS associated domain"/>
    <property type="match status" value="1"/>
</dbReference>
<dbReference type="PANTHER" id="PTHR30411:SF0">
    <property type="entry name" value="CYS-TRNA(PRO)_CYS-TRNA(CYS) DEACYLASE YBAK"/>
    <property type="match status" value="1"/>
</dbReference>
<keyword evidence="7" id="KW-1185">Reference proteome</keyword>
<evidence type="ECO:0000313" key="7">
    <source>
        <dbReference type="Proteomes" id="UP000713904"/>
    </source>
</evidence>
<dbReference type="InterPro" id="IPR007214">
    <property type="entry name" value="YbaK/aa-tRNA-synth-assoc-dom"/>
</dbReference>
<protein>
    <recommendedName>
        <fullName evidence="4">Cys-tRNA(Pro)/Cys-tRNA(Cys) deacylase</fullName>
        <ecNumber evidence="4">4.2.-.-</ecNumber>
    </recommendedName>
</protein>
<proteinExistence type="inferred from homology"/>
<sequence>MSKKNFKTNAMRILDSLDILYNEYTYDADKGHVDGVTAAQKIGKSLEVVFKTLVTQGQSKSFYVFVIPVDETLDMKKAAKVCGEKRVDMINVKDINKITGYIRGGCSPIGMKKQFDTFIHISAQKLDSIVVSAGKIGYQMELSPNDLVKVTNAKFADIIE</sequence>
<evidence type="ECO:0000313" key="6">
    <source>
        <dbReference type="EMBL" id="MBC2575997.1"/>
    </source>
</evidence>
<reference evidence="6 7" key="1">
    <citation type="submission" date="2020-05" db="EMBL/GenBank/DDBJ databases">
        <title>Draft genome of xy-202 and genomic insight in genome of the genus Peptostreptococcus.</title>
        <authorList>
            <person name="Zhang Z."/>
        </authorList>
    </citation>
    <scope>NUCLEOTIDE SEQUENCE [LARGE SCALE GENOMIC DNA]</scope>
    <source>
        <strain evidence="6 7">DSM 27025</strain>
    </source>
</reference>
<dbReference type="Proteomes" id="UP000713904">
    <property type="component" value="Unassembled WGS sequence"/>
</dbReference>
<organism evidence="6 7">
    <name type="scientific">Peptostreptococcus canis</name>
    <dbReference type="NCBI Taxonomy" id="1159213"/>
    <lineage>
        <taxon>Bacteria</taxon>
        <taxon>Bacillati</taxon>
        <taxon>Bacillota</taxon>
        <taxon>Clostridia</taxon>
        <taxon>Peptostreptococcales</taxon>
        <taxon>Peptostreptococcaceae</taxon>
        <taxon>Peptostreptococcus</taxon>
    </lineage>
</organism>
<keyword evidence="2 4" id="KW-0648">Protein biosynthesis</keyword>
<dbReference type="NCBIfam" id="TIGR00011">
    <property type="entry name" value="YbaK_EbsC"/>
    <property type="match status" value="1"/>
</dbReference>
<name>A0ABR6TKS1_9FIRM</name>
<evidence type="ECO:0000256" key="1">
    <source>
        <dbReference type="ARBA" id="ARBA00009798"/>
    </source>
</evidence>
<evidence type="ECO:0000256" key="2">
    <source>
        <dbReference type="ARBA" id="ARBA00022917"/>
    </source>
</evidence>
<dbReference type="PANTHER" id="PTHR30411">
    <property type="entry name" value="CYTOPLASMIC PROTEIN"/>
    <property type="match status" value="1"/>
</dbReference>
<dbReference type="InterPro" id="IPR036754">
    <property type="entry name" value="YbaK/aa-tRNA-synt-asso_dom_sf"/>
</dbReference>
<evidence type="ECO:0000256" key="3">
    <source>
        <dbReference type="ARBA" id="ARBA00023239"/>
    </source>
</evidence>
<evidence type="ECO:0000256" key="4">
    <source>
        <dbReference type="PIRNR" id="PIRNR006181"/>
    </source>
</evidence>
<feature type="domain" description="YbaK/aminoacyl-tRNA synthetase-associated" evidence="5">
    <location>
        <begin position="38"/>
        <end position="149"/>
    </location>
</feature>
<dbReference type="CDD" id="cd00002">
    <property type="entry name" value="YbaK_deacylase"/>
    <property type="match status" value="1"/>
</dbReference>
<dbReference type="InterPro" id="IPR004369">
    <property type="entry name" value="Prolyl-tRNA_editing_YbaK/EbsC"/>
</dbReference>
<dbReference type="Gene3D" id="3.90.960.10">
    <property type="entry name" value="YbaK/aminoacyl-tRNA synthetase-associated domain"/>
    <property type="match status" value="1"/>
</dbReference>
<accession>A0ABR6TKS1</accession>
<gene>
    <name evidence="6" type="primary">ybaK</name>
    <name evidence="6" type="ORF">HLB29_04795</name>
</gene>
<dbReference type="Pfam" id="PF04073">
    <property type="entry name" value="tRNA_edit"/>
    <property type="match status" value="1"/>
</dbReference>
<dbReference type="RefSeq" id="WP_185624009.1">
    <property type="nucleotide sequence ID" value="NZ_JABGBW010000002.1"/>
</dbReference>
<keyword evidence="3 4" id="KW-0456">Lyase</keyword>
<comment type="similarity">
    <text evidence="1 4">Belongs to the prolyl-tRNA editing family. YbaK/EbsC subfamily.</text>
</comment>
<dbReference type="EC" id="4.2.-.-" evidence="4"/>
<comment type="caution">
    <text evidence="6">The sequence shown here is derived from an EMBL/GenBank/DDBJ whole genome shotgun (WGS) entry which is preliminary data.</text>
</comment>
<dbReference type="EMBL" id="JABGBW010000002">
    <property type="protein sequence ID" value="MBC2575997.1"/>
    <property type="molecule type" value="Genomic_DNA"/>
</dbReference>
<dbReference type="PIRSF" id="PIRSF006181">
    <property type="entry name" value="EbsC_YbaK"/>
    <property type="match status" value="1"/>
</dbReference>
<evidence type="ECO:0000259" key="5">
    <source>
        <dbReference type="Pfam" id="PF04073"/>
    </source>
</evidence>